<feature type="signal peptide" evidence="2">
    <location>
        <begin position="1"/>
        <end position="19"/>
    </location>
</feature>
<evidence type="ECO:0000256" key="2">
    <source>
        <dbReference type="SAM" id="SignalP"/>
    </source>
</evidence>
<comment type="caution">
    <text evidence="4">The sequence shown here is derived from an EMBL/GenBank/DDBJ whole genome shotgun (WGS) entry which is preliminary data.</text>
</comment>
<evidence type="ECO:0000259" key="3">
    <source>
        <dbReference type="Pfam" id="PF12849"/>
    </source>
</evidence>
<name>A0A2N5XMP6_9HYPH</name>
<dbReference type="RefSeq" id="WP_101535030.1">
    <property type="nucleotide sequence ID" value="NZ_JBFHIU010000046.1"/>
</dbReference>
<keyword evidence="5" id="KW-1185">Reference proteome</keyword>
<dbReference type="InterPro" id="IPR050811">
    <property type="entry name" value="Phosphate_ABC_transporter"/>
</dbReference>
<dbReference type="PANTHER" id="PTHR30570">
    <property type="entry name" value="PERIPLASMIC PHOSPHATE BINDING COMPONENT OF PHOSPHATE ABC TRANSPORTER"/>
    <property type="match status" value="1"/>
</dbReference>
<organism evidence="4 5">
    <name type="scientific">Cohaesibacter celericrescens</name>
    <dbReference type="NCBI Taxonomy" id="2067669"/>
    <lineage>
        <taxon>Bacteria</taxon>
        <taxon>Pseudomonadati</taxon>
        <taxon>Pseudomonadota</taxon>
        <taxon>Alphaproteobacteria</taxon>
        <taxon>Hyphomicrobiales</taxon>
        <taxon>Cohaesibacteraceae</taxon>
    </lineage>
</organism>
<dbReference type="OrthoDB" id="9790048at2"/>
<accession>A0A2N5XMP6</accession>
<evidence type="ECO:0000313" key="4">
    <source>
        <dbReference type="EMBL" id="PLW75789.1"/>
    </source>
</evidence>
<dbReference type="InterPro" id="IPR024370">
    <property type="entry name" value="PBP_domain"/>
</dbReference>
<dbReference type="Proteomes" id="UP000234881">
    <property type="component" value="Unassembled WGS sequence"/>
</dbReference>
<protein>
    <submittedName>
        <fullName evidence="4">Phosphonate ABC transporter substrate-binding protein</fullName>
    </submittedName>
</protein>
<dbReference type="AlphaFoldDB" id="A0A2N5XMP6"/>
<gene>
    <name evidence="4" type="ORF">C0081_16905</name>
</gene>
<dbReference type="PANTHER" id="PTHR30570:SF1">
    <property type="entry name" value="PHOSPHATE-BINDING PROTEIN PSTS"/>
    <property type="match status" value="1"/>
</dbReference>
<reference evidence="4 5" key="1">
    <citation type="submission" date="2018-01" db="EMBL/GenBank/DDBJ databases">
        <title>The draft genome sequence of Cohaesibacter sp. H1304.</title>
        <authorList>
            <person name="Wang N.-N."/>
            <person name="Du Z.-J."/>
        </authorList>
    </citation>
    <scope>NUCLEOTIDE SEQUENCE [LARGE SCALE GENOMIC DNA]</scope>
    <source>
        <strain evidence="4 5">H1304</strain>
    </source>
</reference>
<dbReference type="EMBL" id="PKUQ01000042">
    <property type="protein sequence ID" value="PLW75789.1"/>
    <property type="molecule type" value="Genomic_DNA"/>
</dbReference>
<evidence type="ECO:0000313" key="5">
    <source>
        <dbReference type="Proteomes" id="UP000234881"/>
    </source>
</evidence>
<dbReference type="Gene3D" id="3.40.190.10">
    <property type="entry name" value="Periplasmic binding protein-like II"/>
    <property type="match status" value="2"/>
</dbReference>
<feature type="chain" id="PRO_5014691638" evidence="2">
    <location>
        <begin position="20"/>
        <end position="346"/>
    </location>
</feature>
<dbReference type="Pfam" id="PF12849">
    <property type="entry name" value="PBP_like_2"/>
    <property type="match status" value="1"/>
</dbReference>
<dbReference type="SUPFAM" id="SSF53850">
    <property type="entry name" value="Periplasmic binding protein-like II"/>
    <property type="match status" value="1"/>
</dbReference>
<sequence>MKFASFASAAALAATTILAGTAAQARDQVQVAGSSTVLPYATIVAESFGENYPDFKTPIVESGGSSAGLKEFCKGTGPKTIDIANASRKIKDSEVEKCAENGVSEIIEVKIGYDGIVFASDVNGVDFAFEPIHWFNALAPKIVVDGKLVDNTNTKWSDVDASFPDWEIAAYIPGEKHGTREVFETKVLANGCKAAGALDLYMAAGLDKKAAGKECFKVRKDGKAVDIDGDYTETLARIDSNKTGIGVFGLAFYENNTDKLKVATVSDIAPNAEVIADGTYPVSRPLYFYVKKAHLGVIPGLKEYVDFFMSDDMTGEGSPTAEYGLVPAPEAEREAIHEAIEEGKTL</sequence>
<evidence type="ECO:0000256" key="1">
    <source>
        <dbReference type="ARBA" id="ARBA00022729"/>
    </source>
</evidence>
<feature type="domain" description="PBP" evidence="3">
    <location>
        <begin position="22"/>
        <end position="312"/>
    </location>
</feature>
<keyword evidence="1 2" id="KW-0732">Signal</keyword>
<proteinExistence type="predicted"/>